<dbReference type="EMBL" id="JAGSOJ010000003">
    <property type="protein sequence ID" value="MCM1991007.1"/>
    <property type="molecule type" value="Genomic_DNA"/>
</dbReference>
<comment type="caution">
    <text evidence="2">The sequence shown here is derived from an EMBL/GenBank/DDBJ whole genome shotgun (WGS) entry which is preliminary data.</text>
</comment>
<proteinExistence type="predicted"/>
<evidence type="ECO:0000256" key="1">
    <source>
        <dbReference type="SAM" id="Phobius"/>
    </source>
</evidence>
<evidence type="ECO:0000313" key="2">
    <source>
        <dbReference type="EMBL" id="MCM1991007.1"/>
    </source>
</evidence>
<protein>
    <submittedName>
        <fullName evidence="2">YhdT family protein</fullName>
    </submittedName>
</protein>
<keyword evidence="1" id="KW-1133">Transmembrane helix</keyword>
<reference evidence="2" key="2">
    <citation type="submission" date="2021-04" db="EMBL/GenBank/DDBJ databases">
        <authorList>
            <person name="Dong X."/>
        </authorList>
    </citation>
    <scope>NUCLEOTIDE SEQUENCE</scope>
    <source>
        <strain evidence="2">ZWT</strain>
    </source>
</reference>
<evidence type="ECO:0000313" key="3">
    <source>
        <dbReference type="Proteomes" id="UP001056429"/>
    </source>
</evidence>
<dbReference type="PANTHER" id="PTHR39174">
    <property type="entry name" value="INNER MEMBRANE PROTEIN-RELATED"/>
    <property type="match status" value="1"/>
</dbReference>
<keyword evidence="1" id="KW-0812">Transmembrane</keyword>
<dbReference type="Pfam" id="PF06196">
    <property type="entry name" value="DUF997"/>
    <property type="match status" value="1"/>
</dbReference>
<feature type="transmembrane region" description="Helical" evidence="1">
    <location>
        <begin position="40"/>
        <end position="58"/>
    </location>
</feature>
<dbReference type="Proteomes" id="UP001056429">
    <property type="component" value="Unassembled WGS sequence"/>
</dbReference>
<sequence>MKIVLIKDKNTCKIYESINIKELLMKSNMKDISKQLNKEAIMTIGLYIFFFVWWYVLSYGLGNKEVSQYNYILGLPEWFFYSCVLGYVVICIAVFVMVKVFFKDIDFEDIDEKSREKK</sequence>
<accession>A0A9J6P312</accession>
<reference evidence="2" key="1">
    <citation type="journal article" date="2021" name="mSystems">
        <title>Bacteria and Archaea Synergistically Convert Glycine Betaine to Biogenic Methane in the Formosa Cold Seep of the South China Sea.</title>
        <authorList>
            <person name="Li L."/>
            <person name="Zhang W."/>
            <person name="Zhang S."/>
            <person name="Song L."/>
            <person name="Sun Q."/>
            <person name="Zhang H."/>
            <person name="Xiang H."/>
            <person name="Dong X."/>
        </authorList>
    </citation>
    <scope>NUCLEOTIDE SEQUENCE</scope>
    <source>
        <strain evidence="2">ZWT</strain>
    </source>
</reference>
<dbReference type="AlphaFoldDB" id="A0A9J6P312"/>
<keyword evidence="1" id="KW-0472">Membrane</keyword>
<dbReference type="InterPro" id="IPR010398">
    <property type="entry name" value="DUF997"/>
</dbReference>
<name>A0A9J6P312_9CLOT</name>
<organism evidence="2 3">
    <name type="scientific">Oceanirhabdus seepicola</name>
    <dbReference type="NCBI Taxonomy" id="2828781"/>
    <lineage>
        <taxon>Bacteria</taxon>
        <taxon>Bacillati</taxon>
        <taxon>Bacillota</taxon>
        <taxon>Clostridia</taxon>
        <taxon>Eubacteriales</taxon>
        <taxon>Clostridiaceae</taxon>
        <taxon>Oceanirhabdus</taxon>
    </lineage>
</organism>
<dbReference type="PANTHER" id="PTHR39174:SF1">
    <property type="entry name" value="INNER MEMBRANE PROTEIN"/>
    <property type="match status" value="1"/>
</dbReference>
<feature type="transmembrane region" description="Helical" evidence="1">
    <location>
        <begin position="78"/>
        <end position="102"/>
    </location>
</feature>
<keyword evidence="3" id="KW-1185">Reference proteome</keyword>
<gene>
    <name evidence="2" type="ORF">KDK92_14845</name>
</gene>
<dbReference type="RefSeq" id="WP_250860117.1">
    <property type="nucleotide sequence ID" value="NZ_JAGSOJ010000003.1"/>
</dbReference>